<dbReference type="EMBL" id="CM042049">
    <property type="protein sequence ID" value="KAI3747358.1"/>
    <property type="molecule type" value="Genomic_DNA"/>
</dbReference>
<reference evidence="2" key="1">
    <citation type="journal article" date="2022" name="Mol. Ecol. Resour.">
        <title>The genomes of chicory, endive, great burdock and yacon provide insights into Asteraceae palaeo-polyploidization history and plant inulin production.</title>
        <authorList>
            <person name="Fan W."/>
            <person name="Wang S."/>
            <person name="Wang H."/>
            <person name="Wang A."/>
            <person name="Jiang F."/>
            <person name="Liu H."/>
            <person name="Zhao H."/>
            <person name="Xu D."/>
            <person name="Zhang Y."/>
        </authorList>
    </citation>
    <scope>NUCLEOTIDE SEQUENCE [LARGE SCALE GENOMIC DNA]</scope>
    <source>
        <strain evidence="2">cv. Niubang</strain>
    </source>
</reference>
<name>A0ACB9DLK2_ARCLA</name>
<proteinExistence type="predicted"/>
<evidence type="ECO:0000313" key="2">
    <source>
        <dbReference type="Proteomes" id="UP001055879"/>
    </source>
</evidence>
<comment type="caution">
    <text evidence="1">The sequence shown here is derived from an EMBL/GenBank/DDBJ whole genome shotgun (WGS) entry which is preliminary data.</text>
</comment>
<accession>A0ACB9DLK2</accession>
<evidence type="ECO:0000313" key="1">
    <source>
        <dbReference type="EMBL" id="KAI3747358.1"/>
    </source>
</evidence>
<dbReference type="Proteomes" id="UP001055879">
    <property type="component" value="Linkage Group LG03"/>
</dbReference>
<sequence>MDLCVFTLRDTGCVTYILFILYIYMWCIKTLYTQLKKMETKGREVNACEGCWVSDKVEFFWDQLTKRLGRSGH</sequence>
<reference evidence="1 2" key="2">
    <citation type="journal article" date="2022" name="Mol. Ecol. Resour.">
        <title>The genomes of chicory, endive, great burdock and yacon provide insights into Asteraceae paleo-polyploidization history and plant inulin production.</title>
        <authorList>
            <person name="Fan W."/>
            <person name="Wang S."/>
            <person name="Wang H."/>
            <person name="Wang A."/>
            <person name="Jiang F."/>
            <person name="Liu H."/>
            <person name="Zhao H."/>
            <person name="Xu D."/>
            <person name="Zhang Y."/>
        </authorList>
    </citation>
    <scope>NUCLEOTIDE SEQUENCE [LARGE SCALE GENOMIC DNA]</scope>
    <source>
        <strain evidence="2">cv. Niubang</strain>
    </source>
</reference>
<organism evidence="1 2">
    <name type="scientific">Arctium lappa</name>
    <name type="common">Greater burdock</name>
    <name type="synonym">Lappa major</name>
    <dbReference type="NCBI Taxonomy" id="4217"/>
    <lineage>
        <taxon>Eukaryota</taxon>
        <taxon>Viridiplantae</taxon>
        <taxon>Streptophyta</taxon>
        <taxon>Embryophyta</taxon>
        <taxon>Tracheophyta</taxon>
        <taxon>Spermatophyta</taxon>
        <taxon>Magnoliopsida</taxon>
        <taxon>eudicotyledons</taxon>
        <taxon>Gunneridae</taxon>
        <taxon>Pentapetalae</taxon>
        <taxon>asterids</taxon>
        <taxon>campanulids</taxon>
        <taxon>Asterales</taxon>
        <taxon>Asteraceae</taxon>
        <taxon>Carduoideae</taxon>
        <taxon>Cardueae</taxon>
        <taxon>Arctiinae</taxon>
        <taxon>Arctium</taxon>
    </lineage>
</organism>
<protein>
    <submittedName>
        <fullName evidence="1">Uncharacterized protein</fullName>
    </submittedName>
</protein>
<keyword evidence="2" id="KW-1185">Reference proteome</keyword>
<gene>
    <name evidence="1" type="ORF">L6452_09812</name>
</gene>